<dbReference type="Proteomes" id="UP000798951">
    <property type="component" value="Unassembled WGS sequence"/>
</dbReference>
<dbReference type="SUPFAM" id="SSF51197">
    <property type="entry name" value="Clavaminate synthase-like"/>
    <property type="match status" value="1"/>
</dbReference>
<evidence type="ECO:0000313" key="2">
    <source>
        <dbReference type="EMBL" id="KAF0845268.1"/>
    </source>
</evidence>
<dbReference type="EMBL" id="VMSD01000008">
    <property type="protein sequence ID" value="KAF0845268.1"/>
    <property type="molecule type" value="Genomic_DNA"/>
</dbReference>
<comment type="caution">
    <text evidence="2">The sequence shown here is derived from an EMBL/GenBank/DDBJ whole genome shotgun (WGS) entry which is preliminary data.</text>
</comment>
<dbReference type="PANTHER" id="PTHR31212:SF4">
    <property type="entry name" value="ALPHA-KETOGLUTARATE-DEPENDENT DIOXYGENASE ALKB HOMOLOG 3"/>
    <property type="match status" value="1"/>
</dbReference>
<feature type="domain" description="Fe2OG dioxygenase" evidence="1">
    <location>
        <begin position="92"/>
        <end position="189"/>
    </location>
</feature>
<dbReference type="PROSITE" id="PS51471">
    <property type="entry name" value="FE2OG_OXY"/>
    <property type="match status" value="1"/>
</dbReference>
<reference evidence="2 3" key="1">
    <citation type="submission" date="2019-07" db="EMBL/GenBank/DDBJ databases">
        <title>Genomic Encyclopedia of Type Strains, Phase IV (KMG-IV): sequencing the most valuable type-strain genomes for metagenomic binning, comparative biology and taxonomic classification.</title>
        <authorList>
            <person name="Goeker M."/>
        </authorList>
    </citation>
    <scope>NUCLEOTIDE SEQUENCE [LARGE SCALE GENOMIC DNA]</scope>
    <source>
        <strain evidence="2 3">DSM 44831</strain>
    </source>
</reference>
<keyword evidence="3" id="KW-1185">Reference proteome</keyword>
<dbReference type="PANTHER" id="PTHR31212">
    <property type="entry name" value="ALPHA-KETOGLUTARATE-DEPENDENT DIOXYGENASE ALKB HOMOLOG 3"/>
    <property type="match status" value="1"/>
</dbReference>
<accession>A0ABQ6YHY4</accession>
<proteinExistence type="predicted"/>
<evidence type="ECO:0000259" key="1">
    <source>
        <dbReference type="PROSITE" id="PS51471"/>
    </source>
</evidence>
<name>A0ABQ6YHY4_9NOCA</name>
<dbReference type="InterPro" id="IPR037151">
    <property type="entry name" value="AlkB-like_sf"/>
</dbReference>
<gene>
    <name evidence="2" type="ORF">FNL39_10876</name>
</gene>
<evidence type="ECO:0000313" key="3">
    <source>
        <dbReference type="Proteomes" id="UP000798951"/>
    </source>
</evidence>
<dbReference type="Pfam" id="PF13532">
    <property type="entry name" value="2OG-FeII_Oxy_2"/>
    <property type="match status" value="1"/>
</dbReference>
<protein>
    <submittedName>
        <fullName evidence="2">2-oxoglutarate-Fe(II)-dependent oxygenase superfamily protein</fullName>
    </submittedName>
</protein>
<sequence>MESSDPRETDGLTVVDNVVGTALGVRIREQLLVADRHQHSEILIGSHRHLAPRLTSSFSDVPLALDGMAPSRPWTPELADLRDLVGVRFGLTFNYALANLYRDRADFTGWHCDKAWLHEPDSTIAIVSFGATRTLAVRAVGTEPAVRYRLSDSSVVLMSLPLQNTHEHCLLAEAEDVDMRLSITLRHIRILPEYLAEDRPSRRNHGAVTTERE</sequence>
<dbReference type="InterPro" id="IPR027450">
    <property type="entry name" value="AlkB-like"/>
</dbReference>
<dbReference type="Gene3D" id="2.60.120.590">
    <property type="entry name" value="Alpha-ketoglutarate-dependent dioxygenase AlkB-like"/>
    <property type="match status" value="1"/>
</dbReference>
<dbReference type="InterPro" id="IPR005123">
    <property type="entry name" value="Oxoglu/Fe-dep_dioxygenase_dom"/>
</dbReference>
<organism evidence="2 3">
    <name type="scientific">Nocardia caishijiensis</name>
    <dbReference type="NCBI Taxonomy" id="184756"/>
    <lineage>
        <taxon>Bacteria</taxon>
        <taxon>Bacillati</taxon>
        <taxon>Actinomycetota</taxon>
        <taxon>Actinomycetes</taxon>
        <taxon>Mycobacteriales</taxon>
        <taxon>Nocardiaceae</taxon>
        <taxon>Nocardia</taxon>
    </lineage>
</organism>
<dbReference type="InterPro" id="IPR032854">
    <property type="entry name" value="ALKBH3"/>
</dbReference>